<comment type="subcellular location">
    <subcellularLocation>
        <location evidence="2">Cell outer membrane</location>
    </subcellularLocation>
</comment>
<dbReference type="GO" id="GO:0006950">
    <property type="term" value="P:response to stress"/>
    <property type="evidence" value="ECO:0007669"/>
    <property type="project" value="UniProtKB-ARBA"/>
</dbReference>
<comment type="subunit">
    <text evidence="2">Homodimer.</text>
</comment>
<dbReference type="PANTHER" id="PTHR10612:SF34">
    <property type="entry name" value="APOLIPOPROTEIN D"/>
    <property type="match status" value="1"/>
</dbReference>
<keyword evidence="2" id="KW-0998">Cell outer membrane</keyword>
<organism evidence="4 5">
    <name type="scientific">Xanthomonas oryzae pv. oryzae (strain KACC10331 / KXO85)</name>
    <dbReference type="NCBI Taxonomy" id="291331"/>
    <lineage>
        <taxon>Bacteria</taxon>
        <taxon>Pseudomonadati</taxon>
        <taxon>Pseudomonadota</taxon>
        <taxon>Gammaproteobacteria</taxon>
        <taxon>Lysobacterales</taxon>
        <taxon>Lysobacteraceae</taxon>
        <taxon>Xanthomonas</taxon>
    </lineage>
</organism>
<dbReference type="InterPro" id="IPR000566">
    <property type="entry name" value="Lipocln_cytosolic_FA-bd_dom"/>
</dbReference>
<feature type="domain" description="Lipocalin/cytosolic fatty-acid binding" evidence="3">
    <location>
        <begin position="52"/>
        <end position="196"/>
    </location>
</feature>
<dbReference type="GO" id="GO:0008289">
    <property type="term" value="F:lipid binding"/>
    <property type="evidence" value="ECO:0007669"/>
    <property type="project" value="UniProtKB-UniRule"/>
</dbReference>
<dbReference type="InterPro" id="IPR012674">
    <property type="entry name" value="Calycin"/>
</dbReference>
<dbReference type="InterPro" id="IPR002446">
    <property type="entry name" value="Lipocalin_bac"/>
</dbReference>
<dbReference type="KEGG" id="xoo:XOO3161"/>
<dbReference type="FunFam" id="2.40.128.20:FF:000021">
    <property type="entry name" value="Outer membrane lipoprotein Blc"/>
    <property type="match status" value="1"/>
</dbReference>
<keyword evidence="2 4" id="KW-0449">Lipoprotein</keyword>
<evidence type="ECO:0000313" key="5">
    <source>
        <dbReference type="Proteomes" id="UP000006735"/>
    </source>
</evidence>
<dbReference type="CDD" id="cd19438">
    <property type="entry name" value="lipocalin_Blc-like"/>
    <property type="match status" value="1"/>
</dbReference>
<sequence>MRLFTPRDRVHGLACARPPEIVMRLPRLLLSFIALLPLTAVAQQPVRAVPQLDISRYAGQWHEIAHLPVSFQKKCRSDITASYTLRDDGLVGVRNGCRIADGSLTQAEGVARPVEGQPGQLQVRFAPEWLGWLPLVWADYWVIALDPDYQWAVVGEPDRKYLWILSRSPQMQRAQFERLKAQAAEMGYDLSPLIVAAPLL</sequence>
<protein>
    <recommendedName>
        <fullName evidence="2">Outer membrane lipoprotein Blc</fullName>
    </recommendedName>
</protein>
<accession>Q5GY06</accession>
<dbReference type="SUPFAM" id="SSF50814">
    <property type="entry name" value="Lipocalins"/>
    <property type="match status" value="1"/>
</dbReference>
<evidence type="ECO:0000256" key="1">
    <source>
        <dbReference type="ARBA" id="ARBA00006889"/>
    </source>
</evidence>
<dbReference type="AlphaFoldDB" id="Q5GY06"/>
<evidence type="ECO:0000259" key="3">
    <source>
        <dbReference type="Pfam" id="PF08212"/>
    </source>
</evidence>
<dbReference type="HOGENOM" id="CLU_068449_3_1_6"/>
<dbReference type="EMBL" id="AE013598">
    <property type="protein sequence ID" value="AAW76415.1"/>
    <property type="molecule type" value="Genomic_DNA"/>
</dbReference>
<evidence type="ECO:0000313" key="4">
    <source>
        <dbReference type="EMBL" id="AAW76415.1"/>
    </source>
</evidence>
<gene>
    <name evidence="4" type="primary">blc</name>
    <name evidence="4" type="ordered locus">XOO3161</name>
</gene>
<dbReference type="PROSITE" id="PS00213">
    <property type="entry name" value="LIPOCALIN"/>
    <property type="match status" value="1"/>
</dbReference>
<dbReference type="Proteomes" id="UP000006735">
    <property type="component" value="Chromosome"/>
</dbReference>
<comment type="function">
    <text evidence="2">Involved in the storage or transport of lipids necessary for membrane maintenance under stressful conditions. Displays a binding preference for lysophospholipids.</text>
</comment>
<dbReference type="PRINTS" id="PR01171">
    <property type="entry name" value="BCTLIPOCALIN"/>
</dbReference>
<dbReference type="GO" id="GO:0009279">
    <property type="term" value="C:cell outer membrane"/>
    <property type="evidence" value="ECO:0007669"/>
    <property type="project" value="UniProtKB-SubCell"/>
</dbReference>
<comment type="similarity">
    <text evidence="1 2">Belongs to the calycin superfamily. Lipocalin family.</text>
</comment>
<keyword evidence="2" id="KW-0472">Membrane</keyword>
<reference evidence="4 5" key="1">
    <citation type="journal article" date="2005" name="Nucleic Acids Res.">
        <title>The genome sequence of Xanthomonas oryzae pathovar oryzae KACC10331, the bacterial blight pathogen of rice.</title>
        <authorList>
            <person name="Lee B.M."/>
            <person name="Park Y.J."/>
            <person name="Park D.S."/>
            <person name="Kang H.W."/>
            <person name="Kim J.G."/>
            <person name="Song E.S."/>
            <person name="Park I.C."/>
            <person name="Yoon U.H."/>
            <person name="Hahn J.H."/>
            <person name="Koo B.S."/>
            <person name="Lee G.B."/>
            <person name="Kim H."/>
            <person name="Park H.S."/>
            <person name="Yoon K.O."/>
            <person name="Kim J.H."/>
            <person name="Jung C.H."/>
            <person name="Koh N.H."/>
            <person name="Seo J.S."/>
            <person name="Go S.J."/>
        </authorList>
    </citation>
    <scope>NUCLEOTIDE SEQUENCE [LARGE SCALE GENOMIC DNA]</scope>
    <source>
        <strain evidence="5">KACC10331 / KXO85</strain>
    </source>
</reference>
<dbReference type="PIRSF" id="PIRSF036893">
    <property type="entry name" value="Lipocalin_ApoD"/>
    <property type="match status" value="1"/>
</dbReference>
<evidence type="ECO:0000256" key="2">
    <source>
        <dbReference type="PIRNR" id="PIRNR036893"/>
    </source>
</evidence>
<keyword evidence="2" id="KW-0446">Lipid-binding</keyword>
<dbReference type="InterPro" id="IPR022271">
    <property type="entry name" value="Lipocalin_ApoD"/>
</dbReference>
<keyword evidence="5" id="KW-1185">Reference proteome</keyword>
<dbReference type="Pfam" id="PF08212">
    <property type="entry name" value="Lipocalin_2"/>
    <property type="match status" value="1"/>
</dbReference>
<dbReference type="Gene3D" id="2.40.128.20">
    <property type="match status" value="1"/>
</dbReference>
<proteinExistence type="inferred from homology"/>
<dbReference type="InterPro" id="IPR047202">
    <property type="entry name" value="Lipocalin_Blc-like_dom"/>
</dbReference>
<dbReference type="PANTHER" id="PTHR10612">
    <property type="entry name" value="APOLIPOPROTEIN D"/>
    <property type="match status" value="1"/>
</dbReference>
<name>Q5GY06_XANOR</name>
<dbReference type="InterPro" id="IPR022272">
    <property type="entry name" value="Lipocalin_CS"/>
</dbReference>